<accession>A0A9W7WLI9</accession>
<evidence type="ECO:0000256" key="1">
    <source>
        <dbReference type="ARBA" id="ARBA00023015"/>
    </source>
</evidence>
<evidence type="ECO:0000256" key="2">
    <source>
        <dbReference type="ARBA" id="ARBA00023163"/>
    </source>
</evidence>
<evidence type="ECO:0000313" key="7">
    <source>
        <dbReference type="Proteomes" id="UP001059041"/>
    </source>
</evidence>
<keyword evidence="2" id="KW-0804">Transcription</keyword>
<organism evidence="6 7">
    <name type="scientific">Triplophysa rosa</name>
    <name type="common">Cave loach</name>
    <dbReference type="NCBI Taxonomy" id="992332"/>
    <lineage>
        <taxon>Eukaryota</taxon>
        <taxon>Metazoa</taxon>
        <taxon>Chordata</taxon>
        <taxon>Craniata</taxon>
        <taxon>Vertebrata</taxon>
        <taxon>Euteleostomi</taxon>
        <taxon>Actinopterygii</taxon>
        <taxon>Neopterygii</taxon>
        <taxon>Teleostei</taxon>
        <taxon>Ostariophysi</taxon>
        <taxon>Cypriniformes</taxon>
        <taxon>Nemacheilidae</taxon>
        <taxon>Triplophysa</taxon>
    </lineage>
</organism>
<dbReference type="Gene3D" id="3.10.390.10">
    <property type="entry name" value="SAND domain-like"/>
    <property type="match status" value="1"/>
</dbReference>
<dbReference type="Pfam" id="PF01342">
    <property type="entry name" value="SAND"/>
    <property type="match status" value="1"/>
</dbReference>
<reference evidence="6" key="1">
    <citation type="submission" date="2021-02" db="EMBL/GenBank/DDBJ databases">
        <title>Comparative genomics reveals that relaxation of natural selection precedes convergent phenotypic evolution of cavefish.</title>
        <authorList>
            <person name="Peng Z."/>
        </authorList>
    </citation>
    <scope>NUCLEOTIDE SEQUENCE</scope>
    <source>
        <tissue evidence="6">Muscle</tissue>
    </source>
</reference>
<gene>
    <name evidence="6" type="ORF">IRJ41_010262</name>
</gene>
<protein>
    <recommendedName>
        <fullName evidence="5">SAND domain-containing protein</fullName>
    </recommendedName>
</protein>
<dbReference type="PANTHER" id="PTHR10417">
    <property type="entry name" value="GLUCOCORTICOID MODULATORY ELEMENT-BINDING PROTEIN"/>
    <property type="match status" value="1"/>
</dbReference>
<feature type="compositionally biased region" description="Polar residues" evidence="4">
    <location>
        <begin position="95"/>
        <end position="117"/>
    </location>
</feature>
<dbReference type="InterPro" id="IPR010919">
    <property type="entry name" value="SAND-like_dom_sf"/>
</dbReference>
<dbReference type="InterPro" id="IPR000770">
    <property type="entry name" value="SAND_dom"/>
</dbReference>
<dbReference type="SUPFAM" id="SSF63763">
    <property type="entry name" value="SAND domain-like"/>
    <property type="match status" value="1"/>
</dbReference>
<dbReference type="AlphaFoldDB" id="A0A9W7WLI9"/>
<keyword evidence="3" id="KW-0539">Nucleus</keyword>
<keyword evidence="1" id="KW-0805">Transcription regulation</keyword>
<feature type="domain" description="SAND" evidence="5">
    <location>
        <begin position="126"/>
        <end position="198"/>
    </location>
</feature>
<dbReference type="GO" id="GO:0003677">
    <property type="term" value="F:DNA binding"/>
    <property type="evidence" value="ECO:0007669"/>
    <property type="project" value="UniProtKB-KW"/>
</dbReference>
<evidence type="ECO:0000259" key="5">
    <source>
        <dbReference type="PROSITE" id="PS50864"/>
    </source>
</evidence>
<dbReference type="PANTHER" id="PTHR10417:SF4">
    <property type="entry name" value="SAND DOMAIN-CONTAINING PROTEIN-RELATED"/>
    <property type="match status" value="1"/>
</dbReference>
<evidence type="ECO:0000256" key="4">
    <source>
        <dbReference type="SAM" id="MobiDB-lite"/>
    </source>
</evidence>
<dbReference type="GO" id="GO:0046872">
    <property type="term" value="F:metal ion binding"/>
    <property type="evidence" value="ECO:0007669"/>
    <property type="project" value="UniProtKB-KW"/>
</dbReference>
<dbReference type="PROSITE" id="PS50864">
    <property type="entry name" value="SAND"/>
    <property type="match status" value="1"/>
</dbReference>
<keyword evidence="7" id="KW-1185">Reference proteome</keyword>
<dbReference type="Proteomes" id="UP001059041">
    <property type="component" value="Linkage Group LG11"/>
</dbReference>
<dbReference type="SMART" id="SM00258">
    <property type="entry name" value="SAND"/>
    <property type="match status" value="1"/>
</dbReference>
<evidence type="ECO:0000313" key="6">
    <source>
        <dbReference type="EMBL" id="KAI7803700.1"/>
    </source>
</evidence>
<evidence type="ECO:0000256" key="3">
    <source>
        <dbReference type="ARBA" id="ARBA00023242"/>
    </source>
</evidence>
<feature type="region of interest" description="Disordered" evidence="4">
    <location>
        <begin position="88"/>
        <end position="117"/>
    </location>
</feature>
<dbReference type="EMBL" id="JAFHDT010000011">
    <property type="protein sequence ID" value="KAI7803700.1"/>
    <property type="molecule type" value="Genomic_DNA"/>
</dbReference>
<sequence>MILDSKKTILSLLTLLSLLLRLIFCFIVKEIAQSAERIVYEALEFIEKGGHEKVDKFWKCVDKDHILAKYPQISELLKILKTSQVKKTDVKTRRSQNNNERNQAGPSSQSTNSQNTAESVTRKGLEGILALIKYKKLLPITCGERKALLIRKELSGKKSCIRRRKKLMTPVEFVKLCEKQKWKQSIKCHGKSLNFLIKVRTGITDYVY</sequence>
<comment type="caution">
    <text evidence="6">The sequence shown here is derived from an EMBL/GenBank/DDBJ whole genome shotgun (WGS) entry which is preliminary data.</text>
</comment>
<name>A0A9W7WLI9_TRIRA</name>
<proteinExistence type="predicted"/>